<evidence type="ECO:0000313" key="2">
    <source>
        <dbReference type="Proteomes" id="UP000070467"/>
    </source>
</evidence>
<evidence type="ECO:0000313" key="1">
    <source>
        <dbReference type="EMBL" id="KXB58239.1"/>
    </source>
</evidence>
<dbReference type="InterPro" id="IPR014710">
    <property type="entry name" value="RmlC-like_jellyroll"/>
</dbReference>
<name>A0ABR5TN13_9BACL</name>
<dbReference type="SUPFAM" id="SSF51182">
    <property type="entry name" value="RmlC-like cupins"/>
    <property type="match status" value="1"/>
</dbReference>
<proteinExistence type="predicted"/>
<reference evidence="1 2" key="1">
    <citation type="submission" date="2016-01" db="EMBL/GenBank/DDBJ databases">
        <authorList>
            <person name="Mitreva M."/>
            <person name="Pepin K.H."/>
            <person name="Mihindukulasuriya K.A."/>
            <person name="Fulton R."/>
            <person name="Fronick C."/>
            <person name="O'Laughlin M."/>
            <person name="Miner T."/>
            <person name="Herter B."/>
            <person name="Rosa B.A."/>
            <person name="Cordes M."/>
            <person name="Tomlinson C."/>
            <person name="Wollam A."/>
            <person name="Palsikar V.B."/>
            <person name="Mardis E.R."/>
            <person name="Wilson R.K."/>
        </authorList>
    </citation>
    <scope>NUCLEOTIDE SEQUENCE [LARGE SCALE GENOMIC DNA]</scope>
    <source>
        <strain evidence="1 2">KA00071</strain>
    </source>
</reference>
<organism evidence="1 2">
    <name type="scientific">Gemelliphila asaccharolytica</name>
    <dbReference type="NCBI Taxonomy" id="502393"/>
    <lineage>
        <taxon>Bacteria</taxon>
        <taxon>Bacillati</taxon>
        <taxon>Bacillota</taxon>
        <taxon>Bacilli</taxon>
        <taxon>Bacillales</taxon>
        <taxon>Gemellaceae</taxon>
        <taxon>Gemelliphila</taxon>
    </lineage>
</organism>
<sequence>MKKQKLDKNILLGGVIIDNKDYQVVHLNLKKGNQTDDYSNEHNIVILNVNGKISVKTEDEIENLEEFEILEIEKNKKHIITCVEDSQVVIFKI</sequence>
<gene>
    <name evidence="1" type="ORF">HMPREF1871_00575</name>
</gene>
<accession>A0ABR5TN13</accession>
<comment type="caution">
    <text evidence="1">The sequence shown here is derived from an EMBL/GenBank/DDBJ whole genome shotgun (WGS) entry which is preliminary data.</text>
</comment>
<dbReference type="RefSeq" id="WP_066129829.1">
    <property type="nucleotide sequence ID" value="NZ_KQ959872.1"/>
</dbReference>
<dbReference type="InterPro" id="IPR011051">
    <property type="entry name" value="RmlC_Cupin_sf"/>
</dbReference>
<dbReference type="Gene3D" id="2.60.120.10">
    <property type="entry name" value="Jelly Rolls"/>
    <property type="match status" value="1"/>
</dbReference>
<keyword evidence="2" id="KW-1185">Reference proteome</keyword>
<protein>
    <submittedName>
        <fullName evidence="1">Uncharacterized protein</fullName>
    </submittedName>
</protein>
<dbReference type="Proteomes" id="UP000070467">
    <property type="component" value="Unassembled WGS sequence"/>
</dbReference>
<dbReference type="EMBL" id="LSDB01000019">
    <property type="protein sequence ID" value="KXB58239.1"/>
    <property type="molecule type" value="Genomic_DNA"/>
</dbReference>